<dbReference type="InterPro" id="IPR051694">
    <property type="entry name" value="Immunoregulatory_rcpt-like"/>
</dbReference>
<dbReference type="GO" id="GO:0016020">
    <property type="term" value="C:membrane"/>
    <property type="evidence" value="ECO:0007669"/>
    <property type="project" value="UniProtKB-SubCell"/>
</dbReference>
<dbReference type="GO" id="GO:0071944">
    <property type="term" value="C:cell periphery"/>
    <property type="evidence" value="ECO:0007669"/>
    <property type="project" value="UniProtKB-ARBA"/>
</dbReference>
<dbReference type="PROSITE" id="PS51257">
    <property type="entry name" value="PROKAR_LIPOPROTEIN"/>
    <property type="match status" value="1"/>
</dbReference>
<dbReference type="PANTHER" id="PTHR15549">
    <property type="entry name" value="PAIRED IMMUNOGLOBULIN-LIKE TYPE 2 RECEPTOR"/>
    <property type="match status" value="1"/>
</dbReference>
<evidence type="ECO:0000256" key="6">
    <source>
        <dbReference type="SAM" id="Phobius"/>
    </source>
</evidence>
<dbReference type="AlphaFoldDB" id="A0A8E2JCF7"/>
<gene>
    <name evidence="7" type="ORF">K432DRAFT_428090</name>
</gene>
<dbReference type="Proteomes" id="UP000250266">
    <property type="component" value="Unassembled WGS sequence"/>
</dbReference>
<organism evidence="7 8">
    <name type="scientific">Lepidopterella palustris CBS 459.81</name>
    <dbReference type="NCBI Taxonomy" id="1314670"/>
    <lineage>
        <taxon>Eukaryota</taxon>
        <taxon>Fungi</taxon>
        <taxon>Dikarya</taxon>
        <taxon>Ascomycota</taxon>
        <taxon>Pezizomycotina</taxon>
        <taxon>Dothideomycetes</taxon>
        <taxon>Pleosporomycetidae</taxon>
        <taxon>Mytilinidiales</taxon>
        <taxon>Argynnaceae</taxon>
        <taxon>Lepidopterella</taxon>
    </lineage>
</organism>
<dbReference type="OrthoDB" id="5244543at2759"/>
<name>A0A8E2JCF7_9PEZI</name>
<keyword evidence="2 6" id="KW-0812">Transmembrane</keyword>
<accession>A0A8E2JCF7</accession>
<proteinExistence type="predicted"/>
<comment type="subcellular location">
    <subcellularLocation>
        <location evidence="1">Membrane</location>
        <topology evidence="1">Single-pass membrane protein</topology>
    </subcellularLocation>
</comment>
<reference evidence="7 8" key="1">
    <citation type="journal article" date="2016" name="Nat. Commun.">
        <title>Ectomycorrhizal ecology is imprinted in the genome of the dominant symbiotic fungus Cenococcum geophilum.</title>
        <authorList>
            <consortium name="DOE Joint Genome Institute"/>
            <person name="Peter M."/>
            <person name="Kohler A."/>
            <person name="Ohm R.A."/>
            <person name="Kuo A."/>
            <person name="Krutzmann J."/>
            <person name="Morin E."/>
            <person name="Arend M."/>
            <person name="Barry K.W."/>
            <person name="Binder M."/>
            <person name="Choi C."/>
            <person name="Clum A."/>
            <person name="Copeland A."/>
            <person name="Grisel N."/>
            <person name="Haridas S."/>
            <person name="Kipfer T."/>
            <person name="LaButti K."/>
            <person name="Lindquist E."/>
            <person name="Lipzen A."/>
            <person name="Maire R."/>
            <person name="Meier B."/>
            <person name="Mihaltcheva S."/>
            <person name="Molinier V."/>
            <person name="Murat C."/>
            <person name="Poggeler S."/>
            <person name="Quandt C.A."/>
            <person name="Sperisen C."/>
            <person name="Tritt A."/>
            <person name="Tisserant E."/>
            <person name="Crous P.W."/>
            <person name="Henrissat B."/>
            <person name="Nehls U."/>
            <person name="Egli S."/>
            <person name="Spatafora J.W."/>
            <person name="Grigoriev I.V."/>
            <person name="Martin F.M."/>
        </authorList>
    </citation>
    <scope>NUCLEOTIDE SEQUENCE [LARGE SCALE GENOMIC DNA]</scope>
    <source>
        <strain evidence="7 8">CBS 459.81</strain>
    </source>
</reference>
<sequence length="286" mass="31596">MSKTVTLSAVSTVIYNATLSTTTTAACTWLGHCLGDSCTTNEDCDNDWVCQSRICIPCCGTGTPTPSPNQEHSLSTATAIGIGVAIPACVAVIIGILYLVWRGRRRKRQQSAWEAPENSFGKVELDTTGVEISSRKHRAELGEEILPAELADSTHAVEADTIELVELEGDVGSFSQRRHDPIIEVKDLNEQAFHTEGLLAHYRSLPSAHFEEHLVSPESQSPNQSRRSPVSDLSPRLLYSPPDIYRRFEVEEDEQSMFDDHDGLESYTLFRWPTTKRGSVQGKHLG</sequence>
<feature type="transmembrane region" description="Helical" evidence="6">
    <location>
        <begin position="77"/>
        <end position="101"/>
    </location>
</feature>
<feature type="compositionally biased region" description="Polar residues" evidence="5">
    <location>
        <begin position="217"/>
        <end position="228"/>
    </location>
</feature>
<evidence type="ECO:0008006" key="9">
    <source>
        <dbReference type="Google" id="ProtNLM"/>
    </source>
</evidence>
<evidence type="ECO:0000256" key="1">
    <source>
        <dbReference type="ARBA" id="ARBA00004167"/>
    </source>
</evidence>
<keyword evidence="8" id="KW-1185">Reference proteome</keyword>
<feature type="region of interest" description="Disordered" evidence="5">
    <location>
        <begin position="212"/>
        <end position="237"/>
    </location>
</feature>
<keyword evidence="3 6" id="KW-1133">Transmembrane helix</keyword>
<protein>
    <recommendedName>
        <fullName evidence="9">Membrane anchor Opy2 N-terminal domain-containing protein</fullName>
    </recommendedName>
</protein>
<evidence type="ECO:0000256" key="4">
    <source>
        <dbReference type="ARBA" id="ARBA00023136"/>
    </source>
</evidence>
<evidence type="ECO:0000313" key="8">
    <source>
        <dbReference type="Proteomes" id="UP000250266"/>
    </source>
</evidence>
<evidence type="ECO:0000313" key="7">
    <source>
        <dbReference type="EMBL" id="OCK77328.1"/>
    </source>
</evidence>
<evidence type="ECO:0000256" key="2">
    <source>
        <dbReference type="ARBA" id="ARBA00022692"/>
    </source>
</evidence>
<evidence type="ECO:0000256" key="3">
    <source>
        <dbReference type="ARBA" id="ARBA00022989"/>
    </source>
</evidence>
<evidence type="ECO:0000256" key="5">
    <source>
        <dbReference type="SAM" id="MobiDB-lite"/>
    </source>
</evidence>
<keyword evidence="4 6" id="KW-0472">Membrane</keyword>
<dbReference type="EMBL" id="KV745136">
    <property type="protein sequence ID" value="OCK77328.1"/>
    <property type="molecule type" value="Genomic_DNA"/>
</dbReference>